<dbReference type="EMBL" id="SJPJ01000001">
    <property type="protein sequence ID" value="TWT79841.1"/>
    <property type="molecule type" value="Genomic_DNA"/>
</dbReference>
<evidence type="ECO:0000313" key="3">
    <source>
        <dbReference type="Proteomes" id="UP000315010"/>
    </source>
</evidence>
<proteinExistence type="predicted"/>
<reference evidence="2 3" key="1">
    <citation type="submission" date="2019-02" db="EMBL/GenBank/DDBJ databases">
        <title>Deep-cultivation of Planctomycetes and their phenomic and genomic characterization uncovers novel biology.</title>
        <authorList>
            <person name="Wiegand S."/>
            <person name="Jogler M."/>
            <person name="Boedeker C."/>
            <person name="Pinto D."/>
            <person name="Vollmers J."/>
            <person name="Rivas-Marin E."/>
            <person name="Kohn T."/>
            <person name="Peeters S.H."/>
            <person name="Heuer A."/>
            <person name="Rast P."/>
            <person name="Oberbeckmann S."/>
            <person name="Bunk B."/>
            <person name="Jeske O."/>
            <person name="Meyerdierks A."/>
            <person name="Storesund J.E."/>
            <person name="Kallscheuer N."/>
            <person name="Luecker S."/>
            <person name="Lage O.M."/>
            <person name="Pohl T."/>
            <person name="Merkel B.J."/>
            <person name="Hornburger P."/>
            <person name="Mueller R.-W."/>
            <person name="Bruemmer F."/>
            <person name="Labrenz M."/>
            <person name="Spormann A.M."/>
            <person name="Op Den Camp H."/>
            <person name="Overmann J."/>
            <person name="Amann R."/>
            <person name="Jetten M.S.M."/>
            <person name="Mascher T."/>
            <person name="Medema M.H."/>
            <person name="Devos D.P."/>
            <person name="Kaster A.-K."/>
            <person name="Ovreas L."/>
            <person name="Rohde M."/>
            <person name="Galperin M.Y."/>
            <person name="Jogler C."/>
        </authorList>
    </citation>
    <scope>NUCLEOTIDE SEQUENCE [LARGE SCALE GENOMIC DNA]</scope>
    <source>
        <strain evidence="2 3">CA13</strain>
    </source>
</reference>
<accession>A0A5C5YZ54</accession>
<feature type="coiled-coil region" evidence="1">
    <location>
        <begin position="564"/>
        <end position="628"/>
    </location>
</feature>
<evidence type="ECO:0000256" key="1">
    <source>
        <dbReference type="SAM" id="Coils"/>
    </source>
</evidence>
<protein>
    <recommendedName>
        <fullName evidence="4">Outer membrane efflux protein</fullName>
    </recommendedName>
</protein>
<sequence length="976" mass="109348">MPREPCITGQCGKGGPHRYPKRIKALPAMPAAPIFLTNPILRRLATAVSNPAQKKLQFVIALTAVTLVAATGCHRQYYRKQADCEANMLLDEKSSHISRPPDQALRIDVDRRSRMFNPFDLDFQPMPLDDPSSYEYMQCVDGRRGYPMWEAAGVTNTAESPDWWQFLPLDDDGVLVLNAENAVRIALLHSPEYQSELEELYLAALDVSNERFAFDTQFFGGAQTFLTAAGRSKRADGQSSTRYEVGTFSKGEHGGLSLERQFATGAELVVGVANNIVWELSGPDTQSVTTLLDFSLVQPLLREAGRDKILEGLTFSERNLLANVRAFERYRRSFFLNITTGRGFESQVNANGGPSIAINGQGFGTNGGAQGYLGLLQSQLQIRNLQENIARQTENLLILEDTLIETLTKLPESQGSGAGQILTDRLQVAQTRSSLLRSQTSLITRQATYERSVDAFLRTLGLPPYICVKLEDPVLQRFELIDRELLSRREQLADVRTKVGEFNVAMLDGARYIVDEVTGLPESEMEWNDSVAETLQGMREALKPLEEFNKTLIDDDLPRVMKDIDRFTELLEERESQNENLKKTYETEKDQICSLLNTSDVDETLFDLTELTTLSDELKDEYNKLDGRLNGYDKAIVKLEETIDRFVKDGPKDKDPKNVSRELRKEVIEASQDLLGKLADDVLSVQLIQARARSESVLLPAVDIDPATALQIARVNRRDWANARAQLVDQWRLIEVTADDLESTLDISFNGDVANVGDNPLDLRSSNGTLSVGIQWDTPITRLLERNNYRATLISFEQSKRDYYSFEDSIWQQLRAEIRQLQANRLTFELGRQAVQIAASQIQLNADIRIDKEARGQSNGPTAARDAISALNDLLDAQNSLLDIFVNYEVVRRTLDFDLGTMELTPEGLWIDPGKIDPEYLLTLSGTSDSGMIGGCNNCCLPRRRQPREPYFGLTPTATVDSGTPVEGMIFEEVIQ</sequence>
<dbReference type="Proteomes" id="UP000315010">
    <property type="component" value="Unassembled WGS sequence"/>
</dbReference>
<dbReference type="InterPro" id="IPR010131">
    <property type="entry name" value="MdtP/NodT-like"/>
</dbReference>
<gene>
    <name evidence="2" type="ORF">CA13_12480</name>
</gene>
<dbReference type="Gene3D" id="1.20.1600.10">
    <property type="entry name" value="Outer membrane efflux proteins (OEP)"/>
    <property type="match status" value="2"/>
</dbReference>
<feature type="coiled-coil region" evidence="1">
    <location>
        <begin position="375"/>
        <end position="402"/>
    </location>
</feature>
<comment type="caution">
    <text evidence="2">The sequence shown here is derived from an EMBL/GenBank/DDBJ whole genome shotgun (WGS) entry which is preliminary data.</text>
</comment>
<dbReference type="PANTHER" id="PTHR30203">
    <property type="entry name" value="OUTER MEMBRANE CATION EFFLUX PROTEIN"/>
    <property type="match status" value="1"/>
</dbReference>
<evidence type="ECO:0000313" key="2">
    <source>
        <dbReference type="EMBL" id="TWT79841.1"/>
    </source>
</evidence>
<evidence type="ECO:0008006" key="4">
    <source>
        <dbReference type="Google" id="ProtNLM"/>
    </source>
</evidence>
<dbReference type="PANTHER" id="PTHR30203:SF33">
    <property type="entry name" value="BLR4455 PROTEIN"/>
    <property type="match status" value="1"/>
</dbReference>
<name>A0A5C5YZ54_9BACT</name>
<keyword evidence="3" id="KW-1185">Reference proteome</keyword>
<dbReference type="AlphaFoldDB" id="A0A5C5YZ54"/>
<dbReference type="SUPFAM" id="SSF56954">
    <property type="entry name" value="Outer membrane efflux proteins (OEP)"/>
    <property type="match status" value="2"/>
</dbReference>
<organism evidence="2 3">
    <name type="scientific">Novipirellula herctigrandis</name>
    <dbReference type="NCBI Taxonomy" id="2527986"/>
    <lineage>
        <taxon>Bacteria</taxon>
        <taxon>Pseudomonadati</taxon>
        <taxon>Planctomycetota</taxon>
        <taxon>Planctomycetia</taxon>
        <taxon>Pirellulales</taxon>
        <taxon>Pirellulaceae</taxon>
        <taxon>Novipirellula</taxon>
    </lineage>
</organism>
<keyword evidence="1" id="KW-0175">Coiled coil</keyword>